<dbReference type="Proteomes" id="UP000229370">
    <property type="component" value="Unassembled WGS sequence"/>
</dbReference>
<dbReference type="EMBL" id="PFQK01000054">
    <property type="protein sequence ID" value="PJC81728.1"/>
    <property type="molecule type" value="Genomic_DNA"/>
</dbReference>
<dbReference type="SUPFAM" id="SSF51569">
    <property type="entry name" value="Aldolase"/>
    <property type="match status" value="1"/>
</dbReference>
<evidence type="ECO:0000313" key="1">
    <source>
        <dbReference type="EMBL" id="PJC81728.1"/>
    </source>
</evidence>
<accession>A0A2M8GMH6</accession>
<dbReference type="AlphaFoldDB" id="A0A2M8GMH6"/>
<dbReference type="PANTHER" id="PTHR30304:SF0">
    <property type="entry name" value="D-TAGATOSE-1,6-BISPHOSPHATE ALDOLASE SUBUNIT GATY-RELATED"/>
    <property type="match status" value="1"/>
</dbReference>
<dbReference type="InterPro" id="IPR000771">
    <property type="entry name" value="FBA_II"/>
</dbReference>
<dbReference type="InterPro" id="IPR050246">
    <property type="entry name" value="Class_II_FBP_aldolase"/>
</dbReference>
<sequence length="426" mass="48291">MIDDLVYQAIFSPNEKVQKQSRTQIRKMAQKTSIYLASIHRLYQAFGQGKIIGFTIPAINIRTLTYDTARTIFKVMIKKNIGPVIFEIARSEIGYTDQQPDEYAVAILAAAVKENYRGPVFIQGDHYQFKAKTFKEDAATEIEKIKTLVKKSIDAGFYNIDIDASTLVDLNKTSLDDQQKNNYQMTAMMTKYIRSLEPKGVTISVGGEIGHIGGKNSTPKEFEVFMKGYLKEAQSSKFPSARAQDEGKVQSKKIQGISKVSVQTGTSHGGIPLPDGTIAKVSLDFNVLKSISQVAQEKYSIGGAVQHGASTLPNKLFDQFPKNNALEIHLATGFQNIVYENLPISLKQEIYQWIKKNFKDEWKEGQTEDQFIYKIRKKALGPFKQDLWQMDKSFKQTIMKNLKKQFLFLFEQLKVINTRSVLDQYV</sequence>
<evidence type="ECO:0000313" key="2">
    <source>
        <dbReference type="Proteomes" id="UP000229370"/>
    </source>
</evidence>
<dbReference type="Pfam" id="PF01116">
    <property type="entry name" value="F_bP_aldolase"/>
    <property type="match status" value="1"/>
</dbReference>
<dbReference type="GO" id="GO:0008270">
    <property type="term" value="F:zinc ion binding"/>
    <property type="evidence" value="ECO:0007669"/>
    <property type="project" value="InterPro"/>
</dbReference>
<organism evidence="1 2">
    <name type="scientific">Candidatus Roizmanbacteria bacterium CG_4_8_14_3_um_filter_36_10</name>
    <dbReference type="NCBI Taxonomy" id="1974834"/>
    <lineage>
        <taxon>Bacteria</taxon>
        <taxon>Candidatus Roizmaniibacteriota</taxon>
    </lineage>
</organism>
<gene>
    <name evidence="1" type="ORF">CO007_03195</name>
</gene>
<dbReference type="Gene3D" id="3.20.20.70">
    <property type="entry name" value="Aldolase class I"/>
    <property type="match status" value="1"/>
</dbReference>
<dbReference type="GO" id="GO:0016832">
    <property type="term" value="F:aldehyde-lyase activity"/>
    <property type="evidence" value="ECO:0007669"/>
    <property type="project" value="InterPro"/>
</dbReference>
<proteinExistence type="predicted"/>
<comment type="caution">
    <text evidence="1">The sequence shown here is derived from an EMBL/GenBank/DDBJ whole genome shotgun (WGS) entry which is preliminary data.</text>
</comment>
<protein>
    <submittedName>
        <fullName evidence="1">Aldolase</fullName>
    </submittedName>
</protein>
<name>A0A2M8GMH6_9BACT</name>
<reference evidence="2" key="1">
    <citation type="submission" date="2017-09" db="EMBL/GenBank/DDBJ databases">
        <title>Depth-based differentiation of microbial function through sediment-hosted aquifers and enrichment of novel symbionts in the deep terrestrial subsurface.</title>
        <authorList>
            <person name="Probst A.J."/>
            <person name="Ladd B."/>
            <person name="Jarett J.K."/>
            <person name="Geller-Mcgrath D.E."/>
            <person name="Sieber C.M.K."/>
            <person name="Emerson J.B."/>
            <person name="Anantharaman K."/>
            <person name="Thomas B.C."/>
            <person name="Malmstrom R."/>
            <person name="Stieglmeier M."/>
            <person name="Klingl A."/>
            <person name="Woyke T."/>
            <person name="Ryan C.M."/>
            <person name="Banfield J.F."/>
        </authorList>
    </citation>
    <scope>NUCLEOTIDE SEQUENCE [LARGE SCALE GENOMIC DNA]</scope>
</reference>
<dbReference type="InterPro" id="IPR013785">
    <property type="entry name" value="Aldolase_TIM"/>
</dbReference>
<dbReference type="GO" id="GO:0005975">
    <property type="term" value="P:carbohydrate metabolic process"/>
    <property type="evidence" value="ECO:0007669"/>
    <property type="project" value="InterPro"/>
</dbReference>
<dbReference type="PANTHER" id="PTHR30304">
    <property type="entry name" value="D-TAGATOSE-1,6-BISPHOSPHATE ALDOLASE"/>
    <property type="match status" value="1"/>
</dbReference>